<dbReference type="PRINTS" id="PR00453">
    <property type="entry name" value="VWFADOMAIN"/>
</dbReference>
<protein>
    <recommendedName>
        <fullName evidence="6">COL6A</fullName>
    </recommendedName>
</protein>
<feature type="domain" description="VWFA" evidence="3">
    <location>
        <begin position="624"/>
        <end position="794"/>
    </location>
</feature>
<dbReference type="Proteomes" id="UP000596742">
    <property type="component" value="Unassembled WGS sequence"/>
</dbReference>
<dbReference type="PROSITE" id="PS50234">
    <property type="entry name" value="VWFA"/>
    <property type="match status" value="5"/>
</dbReference>
<feature type="domain" description="VWFA" evidence="3">
    <location>
        <begin position="267"/>
        <end position="419"/>
    </location>
</feature>
<dbReference type="Pfam" id="PF00092">
    <property type="entry name" value="VWA"/>
    <property type="match status" value="5"/>
</dbReference>
<dbReference type="Gene3D" id="3.40.50.410">
    <property type="entry name" value="von Willebrand factor, type A domain"/>
    <property type="match status" value="5"/>
</dbReference>
<dbReference type="PANTHER" id="PTHR24020:SF84">
    <property type="entry name" value="VWFA DOMAIN-CONTAINING PROTEIN"/>
    <property type="match status" value="1"/>
</dbReference>
<keyword evidence="1" id="KW-1015">Disulfide bond</keyword>
<dbReference type="EMBL" id="UYJE01007891">
    <property type="protein sequence ID" value="VDI58827.1"/>
    <property type="molecule type" value="Genomic_DNA"/>
</dbReference>
<dbReference type="InterPro" id="IPR002035">
    <property type="entry name" value="VWF_A"/>
</dbReference>
<dbReference type="OrthoDB" id="6143199at2759"/>
<feature type="non-terminal residue" evidence="4">
    <location>
        <position position="1027"/>
    </location>
</feature>
<proteinExistence type="predicted"/>
<dbReference type="InterPro" id="IPR036465">
    <property type="entry name" value="vWFA_dom_sf"/>
</dbReference>
<sequence length="1027" mass="113401">MKMLLQTFISVLCFGVGVITIVVNGLDSIYCQEPADIGFLVDASGSVNSNDFEKAKRFIINFTKEFSISNRAVQISVFAFNDEVEGGFYLNSYSTEEEISSAILGIVFTGGNTDFDIPLNFARTQMFVPQNGARSYVKKILIFITDGDADITDEPGQLLRDIGVTVYTIGVGENVNTNNLDKIATSVNHRYIALNFSLIDDLGQNLTSQACIEIREYMKDHPCQTNPDRCNFGLCWPTGNTSYRCDCDFGYTGEHCESDNCEPSAADIVFVIDVSASLSSNLLNLLNHAKDHAELATKEWKIDNDHFQIALVTVAESASTVLGFSHIATKWAFLTGISNLNLKNEPSNIHLGLYKAVELLTTKGRSNVKKKIILYSDGLPSNPSALEQTLSYSQYYSYIDIYTVAIGIDVSHYFLAKISRVVSNVFPYNSDALWHCIMQNLIKPECNACVKSEQADVIILVDLSGIQHDYLNSIVPTLLVKILSKIRLGTNAVKLALVTFCDQASTRFNFNAYSENNRLDLQRSLSSYEAVTDKSSNILEAIKLAEALLGNPTEGARSSAKKVILVISEFKNSLNEQDLRYAEELRNNGINIHTIGIFADGNAFDTMSGLASTLYHIVCQDPADIGFLLDASGSVVSSEFEKVKTFAINFIKKFDISNQAVKISAFAFDAEVKGGFHFNHFSTEQDISTGIRGIVYTGGGTSFDIPLTFAREQMFLPQNGARGYTKKILIFITDGDAPTTDEPGQLLRDMGVAVYAIGVGSNLNTNNLDKIATSVNHRYMVLSFSLINKIKDTLTSKACKDICEPVAVDVVFVIDVSASMDSKFLNHAKDHTELTTKEWQIDDYHFQIALVTVAKSANTVLGFSNIATKDDLRNGIANINLKNEPSNIHLGLSKAFELFNIKGRSNVKKKIILYSDGLPSNPPALERTLSSLQHYSNIEIYTVALGVDVSHYFLSRISRDVSNVFPYNTDALWHHIMQDLIKPECNACIDSEQADVIIMVDLAGIQQDYLNSIVPTSLVKILSQIRL</sequence>
<accession>A0A8B6G5E1</accession>
<dbReference type="PROSITE" id="PS50026">
    <property type="entry name" value="EGF_3"/>
    <property type="match status" value="1"/>
</dbReference>
<dbReference type="CDD" id="cd00198">
    <property type="entry name" value="vWFA"/>
    <property type="match status" value="3"/>
</dbReference>
<dbReference type="Gene3D" id="2.10.25.10">
    <property type="entry name" value="Laminin"/>
    <property type="match status" value="1"/>
</dbReference>
<feature type="domain" description="EGF-like" evidence="2">
    <location>
        <begin position="226"/>
        <end position="257"/>
    </location>
</feature>
<evidence type="ECO:0000259" key="2">
    <source>
        <dbReference type="PROSITE" id="PS50026"/>
    </source>
</evidence>
<evidence type="ECO:0000256" key="1">
    <source>
        <dbReference type="PROSITE-ProRule" id="PRU00076"/>
    </source>
</evidence>
<dbReference type="SMART" id="SM00327">
    <property type="entry name" value="VWA"/>
    <property type="match status" value="5"/>
</dbReference>
<comment type="caution">
    <text evidence="4">The sequence shown here is derived from an EMBL/GenBank/DDBJ whole genome shotgun (WGS) entry which is preliminary data.</text>
</comment>
<dbReference type="CDD" id="cd00054">
    <property type="entry name" value="EGF_CA"/>
    <property type="match status" value="1"/>
</dbReference>
<dbReference type="PROSITE" id="PS00022">
    <property type="entry name" value="EGF_1"/>
    <property type="match status" value="1"/>
</dbReference>
<feature type="domain" description="VWFA" evidence="3">
    <location>
        <begin position="36"/>
        <end position="206"/>
    </location>
</feature>
<feature type="domain" description="VWFA" evidence="3">
    <location>
        <begin position="456"/>
        <end position="612"/>
    </location>
</feature>
<evidence type="ECO:0000259" key="3">
    <source>
        <dbReference type="PROSITE" id="PS50234"/>
    </source>
</evidence>
<dbReference type="SUPFAM" id="SSF53300">
    <property type="entry name" value="vWA-like"/>
    <property type="match status" value="5"/>
</dbReference>
<feature type="domain" description="VWFA" evidence="3">
    <location>
        <begin position="809"/>
        <end position="1013"/>
    </location>
</feature>
<organism evidence="4 5">
    <name type="scientific">Mytilus galloprovincialis</name>
    <name type="common">Mediterranean mussel</name>
    <dbReference type="NCBI Taxonomy" id="29158"/>
    <lineage>
        <taxon>Eukaryota</taxon>
        <taxon>Metazoa</taxon>
        <taxon>Spiralia</taxon>
        <taxon>Lophotrochozoa</taxon>
        <taxon>Mollusca</taxon>
        <taxon>Bivalvia</taxon>
        <taxon>Autobranchia</taxon>
        <taxon>Pteriomorphia</taxon>
        <taxon>Mytilida</taxon>
        <taxon>Mytiloidea</taxon>
        <taxon>Mytilidae</taxon>
        <taxon>Mytilinae</taxon>
        <taxon>Mytilus</taxon>
    </lineage>
</organism>
<dbReference type="InterPro" id="IPR000742">
    <property type="entry name" value="EGF"/>
</dbReference>
<evidence type="ECO:0000313" key="5">
    <source>
        <dbReference type="Proteomes" id="UP000596742"/>
    </source>
</evidence>
<keyword evidence="5" id="KW-1185">Reference proteome</keyword>
<evidence type="ECO:0000313" key="4">
    <source>
        <dbReference type="EMBL" id="VDI58827.1"/>
    </source>
</evidence>
<feature type="disulfide bond" evidence="1">
    <location>
        <begin position="247"/>
        <end position="256"/>
    </location>
</feature>
<dbReference type="PANTHER" id="PTHR24020">
    <property type="entry name" value="COLLAGEN ALPHA"/>
    <property type="match status" value="1"/>
</dbReference>
<comment type="caution">
    <text evidence="1">Lacks conserved residue(s) required for the propagation of feature annotation.</text>
</comment>
<dbReference type="AlphaFoldDB" id="A0A8B6G5E1"/>
<gene>
    <name evidence="4" type="ORF">MGAL_10B081694</name>
</gene>
<dbReference type="SMART" id="SM00181">
    <property type="entry name" value="EGF"/>
    <property type="match status" value="1"/>
</dbReference>
<dbReference type="InterPro" id="IPR050525">
    <property type="entry name" value="ECM_Assembly_Org"/>
</dbReference>
<reference evidence="4" key="1">
    <citation type="submission" date="2018-11" db="EMBL/GenBank/DDBJ databases">
        <authorList>
            <person name="Alioto T."/>
            <person name="Alioto T."/>
        </authorList>
    </citation>
    <scope>NUCLEOTIDE SEQUENCE</scope>
</reference>
<name>A0A8B6G5E1_MYTGA</name>
<evidence type="ECO:0008006" key="6">
    <source>
        <dbReference type="Google" id="ProtNLM"/>
    </source>
</evidence>
<dbReference type="PROSITE" id="PS01186">
    <property type="entry name" value="EGF_2"/>
    <property type="match status" value="1"/>
</dbReference>
<keyword evidence="1" id="KW-0245">EGF-like domain</keyword>